<proteinExistence type="predicted"/>
<accession>A0A0S2LYN6</accession>
<protein>
    <submittedName>
        <fullName evidence="1">Uncharacterized protein</fullName>
    </submittedName>
</protein>
<dbReference type="EMBL" id="CP013200">
    <property type="protein sequence ID" value="ALO66508.1"/>
    <property type="molecule type" value="Genomic_DNA"/>
</dbReference>
<sequence>MSPAYPFKLGGSVPWLSGAVLHPAPLVGACRCPGVSSFVCVDNALGTLDSTGLASQILERRWDPMTYLSINGEELYSEVAGAGDPVLLLHGGFCSLE</sequence>
<gene>
    <name evidence="1" type="ORF">AS189_08415</name>
</gene>
<evidence type="ECO:0000313" key="1">
    <source>
        <dbReference type="EMBL" id="ALO66508.1"/>
    </source>
</evidence>
<evidence type="ECO:0000313" key="2">
    <source>
        <dbReference type="Proteomes" id="UP000059574"/>
    </source>
</evidence>
<reference evidence="1 2" key="2">
    <citation type="journal article" date="2016" name="J. Biotechnol.">
        <title>Complete genome sequence of Arthrobacter alpinus ERGS4:06, a yellow pigmented bacterium tolerant to cold and radiations isolated from Sikkim Himalaya.</title>
        <authorList>
            <person name="Kumar R."/>
            <person name="Singh D."/>
            <person name="Swarnkar M.K."/>
            <person name="Singh A.K."/>
            <person name="Kumar S."/>
        </authorList>
    </citation>
    <scope>NUCLEOTIDE SEQUENCE [LARGE SCALE GENOMIC DNA]</scope>
    <source>
        <strain evidence="1 2">ERGS4:06</strain>
    </source>
</reference>
<dbReference type="Proteomes" id="UP000059574">
    <property type="component" value="Chromosome"/>
</dbReference>
<organism evidence="1 2">
    <name type="scientific">Arthrobacter alpinus</name>
    <dbReference type="NCBI Taxonomy" id="656366"/>
    <lineage>
        <taxon>Bacteria</taxon>
        <taxon>Bacillati</taxon>
        <taxon>Actinomycetota</taxon>
        <taxon>Actinomycetes</taxon>
        <taxon>Micrococcales</taxon>
        <taxon>Micrococcaceae</taxon>
        <taxon>Arthrobacter</taxon>
    </lineage>
</organism>
<dbReference type="AlphaFoldDB" id="A0A0S2LYN6"/>
<reference evidence="2" key="1">
    <citation type="submission" date="2015-11" db="EMBL/GenBank/DDBJ databases">
        <authorList>
            <person name="Kumar R."/>
            <person name="Singh D."/>
            <person name="Swarnkar M.K."/>
            <person name="Singh A.K."/>
            <person name="Kumar S."/>
        </authorList>
    </citation>
    <scope>NUCLEOTIDE SEQUENCE [LARGE SCALE GENOMIC DNA]</scope>
    <source>
        <strain evidence="2">ERGS4:06</strain>
    </source>
</reference>
<name>A0A0S2LYN6_9MICC</name>